<dbReference type="PROSITE" id="PS51186">
    <property type="entry name" value="GNAT"/>
    <property type="match status" value="1"/>
</dbReference>
<dbReference type="InterPro" id="IPR016181">
    <property type="entry name" value="Acyl_CoA_acyltransferase"/>
</dbReference>
<dbReference type="Gene3D" id="3.40.630.30">
    <property type="match status" value="1"/>
</dbReference>
<dbReference type="InParanoid" id="A0A7C8NC03"/>
<dbReference type="OrthoDB" id="5689at2759"/>
<dbReference type="AlphaFoldDB" id="A0A7C8NC03"/>
<protein>
    <recommendedName>
        <fullName evidence="2">N-acetyltransferase domain-containing protein</fullName>
    </recommendedName>
</protein>
<evidence type="ECO:0000313" key="3">
    <source>
        <dbReference type="EMBL" id="KAF2973436.1"/>
    </source>
</evidence>
<dbReference type="CDD" id="cd04301">
    <property type="entry name" value="NAT_SF"/>
    <property type="match status" value="1"/>
</dbReference>
<feature type="domain" description="N-acetyltransferase" evidence="2">
    <location>
        <begin position="66"/>
        <end position="214"/>
    </location>
</feature>
<dbReference type="EMBL" id="WUBL01000001">
    <property type="protein sequence ID" value="KAF2973436.1"/>
    <property type="molecule type" value="Genomic_DNA"/>
</dbReference>
<name>A0A7C8NC03_9PEZI</name>
<dbReference type="Proteomes" id="UP000481858">
    <property type="component" value="Unassembled WGS sequence"/>
</dbReference>
<gene>
    <name evidence="3" type="ORF">GQX73_g103</name>
</gene>
<dbReference type="SUPFAM" id="SSF55729">
    <property type="entry name" value="Acyl-CoA N-acyltransferases (Nat)"/>
    <property type="match status" value="1"/>
</dbReference>
<dbReference type="InterPro" id="IPR000182">
    <property type="entry name" value="GNAT_dom"/>
</dbReference>
<dbReference type="Pfam" id="PF13508">
    <property type="entry name" value="Acetyltransf_7"/>
    <property type="match status" value="1"/>
</dbReference>
<sequence length="224" mass="24538">MDISEIADPAFTNEAAESTPAPSQRSDDNTKAMIEVPPSSAADDKHLTEALTALVNAVYSTAERDIYSTDFERTSTEDVADLLRAGELAIAYLPRPDANEDASSFHQTWGTPIGCISMKQISPTTGEFGMLAVDPAHRGAGVGGGLVRFAEERCYRNLGLGAMRLELLAPVHFEHGGKTRLQAWYESLGYVHVELRDFKGAYPHLHELLSGPTEFRVFEKRLVD</sequence>
<comment type="caution">
    <text evidence="3">The sequence shown here is derived from an EMBL/GenBank/DDBJ whole genome shotgun (WGS) entry which is preliminary data.</text>
</comment>
<evidence type="ECO:0000313" key="4">
    <source>
        <dbReference type="Proteomes" id="UP000481858"/>
    </source>
</evidence>
<accession>A0A7C8NC03</accession>
<proteinExistence type="predicted"/>
<reference evidence="3 4" key="1">
    <citation type="submission" date="2019-12" db="EMBL/GenBank/DDBJ databases">
        <title>Draft genome sequence of the ascomycete Xylaria multiplex DSM 110363.</title>
        <authorList>
            <person name="Buettner E."/>
            <person name="Kellner H."/>
        </authorList>
    </citation>
    <scope>NUCLEOTIDE SEQUENCE [LARGE SCALE GENOMIC DNA]</scope>
    <source>
        <strain evidence="3 4">DSM 110363</strain>
    </source>
</reference>
<keyword evidence="4" id="KW-1185">Reference proteome</keyword>
<dbReference type="GO" id="GO:0016747">
    <property type="term" value="F:acyltransferase activity, transferring groups other than amino-acyl groups"/>
    <property type="evidence" value="ECO:0007669"/>
    <property type="project" value="InterPro"/>
</dbReference>
<evidence type="ECO:0000259" key="2">
    <source>
        <dbReference type="PROSITE" id="PS51186"/>
    </source>
</evidence>
<organism evidence="3 4">
    <name type="scientific">Xylaria multiplex</name>
    <dbReference type="NCBI Taxonomy" id="323545"/>
    <lineage>
        <taxon>Eukaryota</taxon>
        <taxon>Fungi</taxon>
        <taxon>Dikarya</taxon>
        <taxon>Ascomycota</taxon>
        <taxon>Pezizomycotina</taxon>
        <taxon>Sordariomycetes</taxon>
        <taxon>Xylariomycetidae</taxon>
        <taxon>Xylariales</taxon>
        <taxon>Xylariaceae</taxon>
        <taxon>Xylaria</taxon>
    </lineage>
</organism>
<feature type="region of interest" description="Disordered" evidence="1">
    <location>
        <begin position="1"/>
        <end position="31"/>
    </location>
</feature>
<evidence type="ECO:0000256" key="1">
    <source>
        <dbReference type="SAM" id="MobiDB-lite"/>
    </source>
</evidence>